<protein>
    <submittedName>
        <fullName evidence="1">GNAT family N-acetyltransferase</fullName>
        <ecNumber evidence="1">2.3.1.-</ecNumber>
    </submittedName>
</protein>
<name>A0ABU9N1H9_9FLAO</name>
<dbReference type="InterPro" id="IPR016181">
    <property type="entry name" value="Acyl_CoA_acyltransferase"/>
</dbReference>
<dbReference type="EMBL" id="JBCGDO010000001">
    <property type="protein sequence ID" value="MEM0541256.1"/>
    <property type="molecule type" value="Genomic_DNA"/>
</dbReference>
<dbReference type="GO" id="GO:0016746">
    <property type="term" value="F:acyltransferase activity"/>
    <property type="evidence" value="ECO:0007669"/>
    <property type="project" value="UniProtKB-KW"/>
</dbReference>
<comment type="caution">
    <text evidence="1">The sequence shown here is derived from an EMBL/GenBank/DDBJ whole genome shotgun (WGS) entry which is preliminary data.</text>
</comment>
<proteinExistence type="predicted"/>
<dbReference type="RefSeq" id="WP_342694489.1">
    <property type="nucleotide sequence ID" value="NZ_JBCGDO010000001.1"/>
</dbReference>
<dbReference type="Gene3D" id="3.40.630.30">
    <property type="match status" value="1"/>
</dbReference>
<gene>
    <name evidence="1" type="ORF">WFZ85_01385</name>
</gene>
<evidence type="ECO:0000313" key="1">
    <source>
        <dbReference type="EMBL" id="MEM0541256.1"/>
    </source>
</evidence>
<keyword evidence="1" id="KW-0808">Transferase</keyword>
<evidence type="ECO:0000313" key="2">
    <source>
        <dbReference type="Proteomes" id="UP001460072"/>
    </source>
</evidence>
<accession>A0ABU9N1H9</accession>
<organism evidence="1 2">
    <name type="scientific">Flavobacterium aureirubrum</name>
    <dbReference type="NCBI Taxonomy" id="3133147"/>
    <lineage>
        <taxon>Bacteria</taxon>
        <taxon>Pseudomonadati</taxon>
        <taxon>Bacteroidota</taxon>
        <taxon>Flavobacteriia</taxon>
        <taxon>Flavobacteriales</taxon>
        <taxon>Flavobacteriaceae</taxon>
        <taxon>Flavobacterium</taxon>
    </lineage>
</organism>
<dbReference type="SUPFAM" id="SSF55729">
    <property type="entry name" value="Acyl-CoA N-acyltransferases (Nat)"/>
    <property type="match status" value="1"/>
</dbReference>
<reference evidence="1 2" key="1">
    <citation type="submission" date="2024-03" db="EMBL/GenBank/DDBJ databases">
        <title>Two novel species of the genus Flavobacterium exhibiting potentially degradation of complex polysaccharides.</title>
        <authorList>
            <person name="Lian X."/>
        </authorList>
    </citation>
    <scope>NUCLEOTIDE SEQUENCE [LARGE SCALE GENOMIC DNA]</scope>
    <source>
        <strain evidence="2">j3</strain>
    </source>
</reference>
<keyword evidence="1" id="KW-0012">Acyltransferase</keyword>
<keyword evidence="2" id="KW-1185">Reference proteome</keyword>
<sequence length="381" mass="45014">MKTTTYQIYTSISQLPDSWDPVAHDNAFLQTPYLKVLENAAPTNMKCFYIGIFQNTELAGVALSQYLDLNKLESFGERDKCLKTFIRNFIFKNFASHVLFLGNNMITGQNCYAFNKPIDLKTISDLLLECADEIKNYFKKQNITIHIISFKDFYQEYAQPLKKFGFQSIYEFNTQPNMVFELPTHWHNDEDYIKAFSKKYRDQYKRAQNKIKGIEIRELSLDEVIANEDRIYQLYRYVAKNAPFNTFFLDKHHFSSFKQQCGERFVLCGYFLNQKLVGFHTLLLNGNVLETYFLGYDDKIQKEKMLYLNMLYNMTKFGIDHKFRKIIFGRTALEIKSSIGAQPVVMSGFIYHTNKWINKLMPVIFPKLEPESVWQQRHPFK</sequence>
<dbReference type="Proteomes" id="UP001460072">
    <property type="component" value="Unassembled WGS sequence"/>
</dbReference>
<dbReference type="EC" id="2.3.1.-" evidence="1"/>